<dbReference type="SUPFAM" id="SSF46977">
    <property type="entry name" value="Succinate dehydrogenase/fumarate reductase flavoprotein C-terminal domain"/>
    <property type="match status" value="1"/>
</dbReference>
<dbReference type="InterPro" id="IPR027477">
    <property type="entry name" value="Succ_DH/fumarate_Rdtase_cat_sf"/>
</dbReference>
<comment type="subcellular location">
    <subcellularLocation>
        <location evidence="2">Membrane</location>
        <topology evidence="2">Peripheral membrane protein</topology>
    </subcellularLocation>
</comment>
<dbReference type="Gene3D" id="3.50.50.60">
    <property type="entry name" value="FAD/NAD(P)-binding domain"/>
    <property type="match status" value="1"/>
</dbReference>
<dbReference type="InterPro" id="IPR015939">
    <property type="entry name" value="Fum_Rdtase/Succ_DH_flav-like_C"/>
</dbReference>
<evidence type="ECO:0000313" key="14">
    <source>
        <dbReference type="Proteomes" id="UP000509301"/>
    </source>
</evidence>
<feature type="domain" description="Fumarate reductase/succinate dehydrogenase flavoprotein-like C-terminal" evidence="12">
    <location>
        <begin position="448"/>
        <end position="573"/>
    </location>
</feature>
<keyword evidence="6" id="KW-0274">FAD</keyword>
<protein>
    <submittedName>
        <fullName evidence="13">FAD-binding protein</fullName>
    </submittedName>
</protein>
<evidence type="ECO:0000256" key="2">
    <source>
        <dbReference type="ARBA" id="ARBA00004170"/>
    </source>
</evidence>
<dbReference type="InterPro" id="IPR037099">
    <property type="entry name" value="Fum_R/Succ_DH_flav-like_C_sf"/>
</dbReference>
<dbReference type="PANTHER" id="PTHR11632:SF51">
    <property type="entry name" value="SUCCINATE DEHYDROGENASE [UBIQUINONE] FLAVOPROTEIN SUBUNIT, MITOCHONDRIAL"/>
    <property type="match status" value="1"/>
</dbReference>
<dbReference type="SUPFAM" id="SSF51905">
    <property type="entry name" value="FAD/NAD(P)-binding domain"/>
    <property type="match status" value="1"/>
</dbReference>
<comment type="similarity">
    <text evidence="3">Belongs to the FAD-dependent oxidoreductase 2 family. FRD/SDH subfamily.</text>
</comment>
<feature type="domain" description="FAD-dependent oxidoreductase 2 FAD-binding" evidence="11">
    <location>
        <begin position="9"/>
        <end position="391"/>
    </location>
</feature>
<dbReference type="Pfam" id="PF00890">
    <property type="entry name" value="FAD_binding_2"/>
    <property type="match status" value="1"/>
</dbReference>
<dbReference type="Pfam" id="PF02910">
    <property type="entry name" value="Succ_DH_flav_C"/>
    <property type="match status" value="1"/>
</dbReference>
<evidence type="ECO:0000256" key="8">
    <source>
        <dbReference type="ARBA" id="ARBA00023002"/>
    </source>
</evidence>
<keyword evidence="7" id="KW-0249">Electron transport</keyword>
<evidence type="ECO:0000256" key="6">
    <source>
        <dbReference type="ARBA" id="ARBA00022827"/>
    </source>
</evidence>
<dbReference type="GO" id="GO:0016627">
    <property type="term" value="F:oxidoreductase activity, acting on the CH-CH group of donors"/>
    <property type="evidence" value="ECO:0007669"/>
    <property type="project" value="InterPro"/>
</dbReference>
<evidence type="ECO:0000256" key="10">
    <source>
        <dbReference type="PIRSR" id="PIRSR000171-1"/>
    </source>
</evidence>
<dbReference type="Gene3D" id="1.20.58.100">
    <property type="entry name" value="Fumarate reductase/succinate dehydrogenase flavoprotein-like, C-terminal domain"/>
    <property type="match status" value="1"/>
</dbReference>
<dbReference type="KEGG" id="mten:GWK48_07220"/>
<keyword evidence="4" id="KW-0813">Transport</keyword>
<dbReference type="Proteomes" id="UP000509301">
    <property type="component" value="Chromosome"/>
</dbReference>
<evidence type="ECO:0000256" key="3">
    <source>
        <dbReference type="ARBA" id="ARBA00008040"/>
    </source>
</evidence>
<keyword evidence="8" id="KW-0560">Oxidoreductase</keyword>
<dbReference type="GeneID" id="55641727"/>
<keyword evidence="9" id="KW-0472">Membrane</keyword>
<evidence type="ECO:0000256" key="7">
    <source>
        <dbReference type="ARBA" id="ARBA00022982"/>
    </source>
</evidence>
<dbReference type="Gene3D" id="4.10.80.40">
    <property type="entry name" value="succinate dehydrogenase protein domain"/>
    <property type="match status" value="1"/>
</dbReference>
<dbReference type="InterPro" id="IPR003953">
    <property type="entry name" value="FAD-dep_OxRdtase_2_FAD-bd"/>
</dbReference>
<dbReference type="PRINTS" id="PR00368">
    <property type="entry name" value="FADPNR"/>
</dbReference>
<dbReference type="GO" id="GO:0022900">
    <property type="term" value="P:electron transport chain"/>
    <property type="evidence" value="ECO:0007669"/>
    <property type="project" value="InterPro"/>
</dbReference>
<dbReference type="InterPro" id="IPR036188">
    <property type="entry name" value="FAD/NAD-bd_sf"/>
</dbReference>
<dbReference type="EMBL" id="CP049074">
    <property type="protein sequence ID" value="QKR00191.1"/>
    <property type="molecule type" value="Genomic_DNA"/>
</dbReference>
<name>A0A6N0NYH4_9CREN</name>
<comment type="cofactor">
    <cofactor evidence="1">
        <name>FAD</name>
        <dbReference type="ChEBI" id="CHEBI:57692"/>
    </cofactor>
</comment>
<evidence type="ECO:0000259" key="11">
    <source>
        <dbReference type="Pfam" id="PF00890"/>
    </source>
</evidence>
<dbReference type="GO" id="GO:0050660">
    <property type="term" value="F:flavin adenine dinucleotide binding"/>
    <property type="evidence" value="ECO:0007669"/>
    <property type="project" value="InterPro"/>
</dbReference>
<dbReference type="OrthoDB" id="23539at2157"/>
<dbReference type="PANTHER" id="PTHR11632">
    <property type="entry name" value="SUCCINATE DEHYDROGENASE 2 FLAVOPROTEIN SUBUNIT"/>
    <property type="match status" value="1"/>
</dbReference>
<organism evidence="13 14">
    <name type="scientific">Metallosphaera tengchongensis</name>
    <dbReference type="NCBI Taxonomy" id="1532350"/>
    <lineage>
        <taxon>Archaea</taxon>
        <taxon>Thermoproteota</taxon>
        <taxon>Thermoprotei</taxon>
        <taxon>Sulfolobales</taxon>
        <taxon>Sulfolobaceae</taxon>
        <taxon>Metallosphaera</taxon>
    </lineage>
</organism>
<sequence>MKAEVVNTDLVVLGSGLAGLRAAIEFDKLSRGKYEVAVISKVQVMRSHSVAPEGGAAAVMREGDSFEQHAYDTVKGSDFLADQDAVQQFVMDAPGEIIQLEHWGMPWARDQEGNLLARSFGAHEVPRTYFAYDRTGFFLMKTLYDRALKGDNIRFYHEFFATAILANEGRFNGLLTMERATGNFVYFKAKALIVATGGVGRIYKYVTYSHTVTGDGLAMAYRAGIPLKDMEFIQWLPTTMIPYGIPATEALRGHGALLLNSDGERFMKKYAPRKMELAARDIVTRAIFTEISEGKGVEGPRGVKAVLLDTRPVGEERLKSIYKTFRENSIQFLGKDPLEEPIPVLPAAHYSMGGIHVMGTELSTTLKGVFAAGEVANVSLHGANRLGSNSLPACLVTGKWAGKSAFNYVMALDGELMDKPVEDIDKYVESSFNVVKKERGAVTPYEIRNKLQDVMEEKVGVFRNERDLMEAIKTIRDLKEASRDMYVRDRAFEYNLEWVHAHEVLNLLDLAEVIATSALYRKESRGAHFRQDFPSRDDGNFLKHSLASYTRDGPLVSYVPVTVTKWKPTERVY</sequence>
<evidence type="ECO:0000259" key="12">
    <source>
        <dbReference type="Pfam" id="PF02910"/>
    </source>
</evidence>
<evidence type="ECO:0000256" key="5">
    <source>
        <dbReference type="ARBA" id="ARBA00022630"/>
    </source>
</evidence>
<evidence type="ECO:0000256" key="4">
    <source>
        <dbReference type="ARBA" id="ARBA00022448"/>
    </source>
</evidence>
<dbReference type="PIRSF" id="PIRSF000171">
    <property type="entry name" value="SDHA_APRA_LASPO"/>
    <property type="match status" value="1"/>
</dbReference>
<evidence type="ECO:0000256" key="9">
    <source>
        <dbReference type="ARBA" id="ARBA00023136"/>
    </source>
</evidence>
<gene>
    <name evidence="13" type="ORF">GWK48_07220</name>
</gene>
<dbReference type="InterPro" id="IPR030664">
    <property type="entry name" value="SdhA/FrdA/AprA"/>
</dbReference>
<dbReference type="SUPFAM" id="SSF56425">
    <property type="entry name" value="Succinate dehydrogenase/fumarate reductase flavoprotein, catalytic domain"/>
    <property type="match status" value="1"/>
</dbReference>
<dbReference type="GO" id="GO:0016020">
    <property type="term" value="C:membrane"/>
    <property type="evidence" value="ECO:0007669"/>
    <property type="project" value="UniProtKB-SubCell"/>
</dbReference>
<accession>A0A6N0NYH4</accession>
<dbReference type="AlphaFoldDB" id="A0A6N0NYH4"/>
<feature type="active site" description="Proton acceptor" evidence="10">
    <location>
        <position position="280"/>
    </location>
</feature>
<dbReference type="FunFam" id="3.90.700.10:FF:000005">
    <property type="entry name" value="Succinate dehydrogenase flavoprotein subunit"/>
    <property type="match status" value="1"/>
</dbReference>
<proteinExistence type="inferred from homology"/>
<dbReference type="RefSeq" id="WP_174630934.1">
    <property type="nucleotide sequence ID" value="NZ_CP049074.1"/>
</dbReference>
<evidence type="ECO:0000313" key="13">
    <source>
        <dbReference type="EMBL" id="QKR00191.1"/>
    </source>
</evidence>
<dbReference type="NCBIfam" id="TIGR01812">
    <property type="entry name" value="sdhA_frdA_Gneg"/>
    <property type="match status" value="1"/>
</dbReference>
<keyword evidence="5" id="KW-0285">Flavoprotein</keyword>
<evidence type="ECO:0000256" key="1">
    <source>
        <dbReference type="ARBA" id="ARBA00001974"/>
    </source>
</evidence>
<reference evidence="13 14" key="1">
    <citation type="submission" date="2020-02" db="EMBL/GenBank/DDBJ databases">
        <title>Comparative genome analysis reveals the metabolism and evolution of the thermophilic archaeal genus Metallosphaera.</title>
        <authorList>
            <person name="Jiang C."/>
        </authorList>
    </citation>
    <scope>NUCLEOTIDE SEQUENCE [LARGE SCALE GENOMIC DNA]</scope>
    <source>
        <strain evidence="13 14">Ric-A</strain>
    </source>
</reference>
<dbReference type="InterPro" id="IPR014006">
    <property type="entry name" value="Succ_Dhase_FrdA_Gneg"/>
</dbReference>
<dbReference type="Gene3D" id="3.90.700.10">
    <property type="entry name" value="Succinate dehydrogenase/fumarate reductase flavoprotein, catalytic domain"/>
    <property type="match status" value="1"/>
</dbReference>
<keyword evidence="14" id="KW-1185">Reference proteome</keyword>